<keyword evidence="2" id="KW-0328">Glycosyltransferase</keyword>
<evidence type="ECO:0000256" key="4">
    <source>
        <dbReference type="ARBA" id="ARBA00022692"/>
    </source>
</evidence>
<dbReference type="PANTHER" id="PTHR48090:SF3">
    <property type="entry name" value="UNDECAPRENYL-PHOSPHATE 4-DEOXY-4-FORMAMIDO-L-ARABINOSE TRANSFERASE"/>
    <property type="match status" value="1"/>
</dbReference>
<dbReference type="Gene3D" id="3.90.550.10">
    <property type="entry name" value="Spore Coat Polysaccharide Biosynthesis Protein SpsA, Chain A"/>
    <property type="match status" value="1"/>
</dbReference>
<feature type="transmembrane region" description="Helical" evidence="8">
    <location>
        <begin position="273"/>
        <end position="295"/>
    </location>
</feature>
<dbReference type="InterPro" id="IPR029044">
    <property type="entry name" value="Nucleotide-diphossugar_trans"/>
</dbReference>
<evidence type="ECO:0000313" key="10">
    <source>
        <dbReference type="EMBL" id="GGF00082.1"/>
    </source>
</evidence>
<dbReference type="InterPro" id="IPR001173">
    <property type="entry name" value="Glyco_trans_2-like"/>
</dbReference>
<dbReference type="RefSeq" id="WP_189041521.1">
    <property type="nucleotide sequence ID" value="NZ_BMJQ01000001.1"/>
</dbReference>
<sequence length="337" mass="37164">MTDNVNTTIQTEEGPALSIVVPVYNGANSVGHLVEALQDLEVPGGLEIVLVVDGSPDNSLAVCRGLLATCKVPLTVVDLARNFGEHNAVMAGLHHVRGQYVITMDDDLQNPPSEVLKLLAHAQTTGADVAYTYYRSKEHATWRNWGSQFTNWVADLLLDKPKGLYLSSFRCMNRFLVSQILAYEGPFAYIDGLILQVTQRIERIEVKHLPRAEGRSNYTMRRLVRLWMNMFVNFSVMPLRISTVTGMSLSILGGIATVFVVIEALVMSSTPRGWGSIMAAVLLLSGVQLMILGIVGEYLGRLFLTANRKPQFIVREAWRSDAPMGTAAPAHKLVKRA</sequence>
<keyword evidence="5" id="KW-0448">Lipopolysaccharide biosynthesis</keyword>
<comment type="caution">
    <text evidence="10">The sequence shown here is derived from an EMBL/GenBank/DDBJ whole genome shotgun (WGS) entry which is preliminary data.</text>
</comment>
<reference evidence="10" key="2">
    <citation type="submission" date="2020-09" db="EMBL/GenBank/DDBJ databases">
        <authorList>
            <person name="Sun Q."/>
            <person name="Zhou Y."/>
        </authorList>
    </citation>
    <scope>NUCLEOTIDE SEQUENCE</scope>
    <source>
        <strain evidence="10">CGMCC 1.15725</strain>
    </source>
</reference>
<keyword evidence="1" id="KW-1003">Cell membrane</keyword>
<dbReference type="PANTHER" id="PTHR48090">
    <property type="entry name" value="UNDECAPRENYL-PHOSPHATE 4-DEOXY-4-FORMAMIDO-L-ARABINOSE TRANSFERASE-RELATED"/>
    <property type="match status" value="1"/>
</dbReference>
<dbReference type="CDD" id="cd04187">
    <property type="entry name" value="DPM1_like_bac"/>
    <property type="match status" value="1"/>
</dbReference>
<evidence type="ECO:0000256" key="3">
    <source>
        <dbReference type="ARBA" id="ARBA00022679"/>
    </source>
</evidence>
<dbReference type="Pfam" id="PF00535">
    <property type="entry name" value="Glycos_transf_2"/>
    <property type="match status" value="1"/>
</dbReference>
<evidence type="ECO:0000256" key="8">
    <source>
        <dbReference type="SAM" id="Phobius"/>
    </source>
</evidence>
<evidence type="ECO:0000259" key="9">
    <source>
        <dbReference type="Pfam" id="PF00535"/>
    </source>
</evidence>
<feature type="transmembrane region" description="Helical" evidence="8">
    <location>
        <begin position="247"/>
        <end position="266"/>
    </location>
</feature>
<evidence type="ECO:0000256" key="7">
    <source>
        <dbReference type="ARBA" id="ARBA00023136"/>
    </source>
</evidence>
<gene>
    <name evidence="10" type="ORF">GCM10011611_02060</name>
</gene>
<dbReference type="GO" id="GO:0005886">
    <property type="term" value="C:plasma membrane"/>
    <property type="evidence" value="ECO:0007669"/>
    <property type="project" value="TreeGrafter"/>
</dbReference>
<keyword evidence="6 8" id="KW-1133">Transmembrane helix</keyword>
<evidence type="ECO:0000256" key="2">
    <source>
        <dbReference type="ARBA" id="ARBA00022676"/>
    </source>
</evidence>
<name>A0A8J3E1D8_9PROT</name>
<dbReference type="InterPro" id="IPR050256">
    <property type="entry name" value="Glycosyltransferase_2"/>
</dbReference>
<protein>
    <submittedName>
        <fullName evidence="10">Glycosyl transferase</fullName>
    </submittedName>
</protein>
<dbReference type="SUPFAM" id="SSF53448">
    <property type="entry name" value="Nucleotide-diphospho-sugar transferases"/>
    <property type="match status" value="1"/>
</dbReference>
<evidence type="ECO:0000256" key="1">
    <source>
        <dbReference type="ARBA" id="ARBA00022475"/>
    </source>
</evidence>
<keyword evidence="11" id="KW-1185">Reference proteome</keyword>
<evidence type="ECO:0000313" key="11">
    <source>
        <dbReference type="Proteomes" id="UP000646365"/>
    </source>
</evidence>
<accession>A0A8J3E1D8</accession>
<dbReference type="GO" id="GO:0099621">
    <property type="term" value="F:undecaprenyl-phosphate 4-deoxy-4-formamido-L-arabinose transferase activity"/>
    <property type="evidence" value="ECO:0007669"/>
    <property type="project" value="TreeGrafter"/>
</dbReference>
<evidence type="ECO:0000256" key="6">
    <source>
        <dbReference type="ARBA" id="ARBA00022989"/>
    </source>
</evidence>
<organism evidence="10 11">
    <name type="scientific">Aliidongia dinghuensis</name>
    <dbReference type="NCBI Taxonomy" id="1867774"/>
    <lineage>
        <taxon>Bacteria</taxon>
        <taxon>Pseudomonadati</taxon>
        <taxon>Pseudomonadota</taxon>
        <taxon>Alphaproteobacteria</taxon>
        <taxon>Rhodospirillales</taxon>
        <taxon>Dongiaceae</taxon>
        <taxon>Aliidongia</taxon>
    </lineage>
</organism>
<dbReference type="EMBL" id="BMJQ01000001">
    <property type="protein sequence ID" value="GGF00082.1"/>
    <property type="molecule type" value="Genomic_DNA"/>
</dbReference>
<reference evidence="10" key="1">
    <citation type="journal article" date="2014" name="Int. J. Syst. Evol. Microbiol.">
        <title>Complete genome sequence of Corynebacterium casei LMG S-19264T (=DSM 44701T), isolated from a smear-ripened cheese.</title>
        <authorList>
            <consortium name="US DOE Joint Genome Institute (JGI-PGF)"/>
            <person name="Walter F."/>
            <person name="Albersmeier A."/>
            <person name="Kalinowski J."/>
            <person name="Ruckert C."/>
        </authorList>
    </citation>
    <scope>NUCLEOTIDE SEQUENCE</scope>
    <source>
        <strain evidence="10">CGMCC 1.15725</strain>
    </source>
</reference>
<dbReference type="Proteomes" id="UP000646365">
    <property type="component" value="Unassembled WGS sequence"/>
</dbReference>
<feature type="domain" description="Glycosyltransferase 2-like" evidence="9">
    <location>
        <begin position="18"/>
        <end position="150"/>
    </location>
</feature>
<dbReference type="AlphaFoldDB" id="A0A8J3E1D8"/>
<keyword evidence="4 8" id="KW-0812">Transmembrane</keyword>
<proteinExistence type="predicted"/>
<dbReference type="GO" id="GO:0009103">
    <property type="term" value="P:lipopolysaccharide biosynthetic process"/>
    <property type="evidence" value="ECO:0007669"/>
    <property type="project" value="UniProtKB-KW"/>
</dbReference>
<keyword evidence="3 10" id="KW-0808">Transferase</keyword>
<keyword evidence="7 8" id="KW-0472">Membrane</keyword>
<evidence type="ECO:0000256" key="5">
    <source>
        <dbReference type="ARBA" id="ARBA00022985"/>
    </source>
</evidence>